<gene>
    <name evidence="2" type="ORF">DP119_10995</name>
</gene>
<dbReference type="SUPFAM" id="SSF52218">
    <property type="entry name" value="Flavoproteins"/>
    <property type="match status" value="1"/>
</dbReference>
<dbReference type="RefSeq" id="WP_112233221.1">
    <property type="nucleotide sequence ID" value="NZ_QLZQ01000004.1"/>
</dbReference>
<dbReference type="GO" id="GO:0016491">
    <property type="term" value="F:oxidoreductase activity"/>
    <property type="evidence" value="ECO:0007669"/>
    <property type="project" value="InterPro"/>
</dbReference>
<dbReference type="Pfam" id="PF03358">
    <property type="entry name" value="FMN_red"/>
    <property type="match status" value="1"/>
</dbReference>
<sequence length="237" mass="27463">MKKITIIAASRNEQSRVMDITREMLHREDLERYETVCITPENFRVAPPSGQKDIFSRGMVEEDARLKDDMPAIRHHLLTSELIVVVSPVYSHNIPGDLKNLIDRISNWTHLFALAVTPVFLLVTAESNGAPFVMSYLEKVFTAMGATILHEDVFLLTEPERAAEKMEELHQKISYVLEKPLLYGPNSVQEALFQSLKEIIRQYPADHYEYKYWKEQGMFQDNTLEDHFRKKQPLDAL</sequence>
<comment type="caution">
    <text evidence="2">The sequence shown here is derived from an EMBL/GenBank/DDBJ whole genome shotgun (WGS) entry which is preliminary data.</text>
</comment>
<keyword evidence="3" id="KW-1185">Reference proteome</keyword>
<dbReference type="EMBL" id="QLZQ01000004">
    <property type="protein sequence ID" value="RAZ67284.1"/>
    <property type="molecule type" value="Genomic_DNA"/>
</dbReference>
<reference evidence="2 3" key="1">
    <citation type="submission" date="2018-06" db="EMBL/GenBank/DDBJ databases">
        <title>The draft genome sequences of strains SCU63 and S1.</title>
        <authorList>
            <person name="Gan L."/>
        </authorList>
    </citation>
    <scope>NUCLEOTIDE SEQUENCE [LARGE SCALE GENOMIC DNA]</scope>
    <source>
        <strain evidence="2 3">S1</strain>
    </source>
</reference>
<evidence type="ECO:0000313" key="3">
    <source>
        <dbReference type="Proteomes" id="UP000251869"/>
    </source>
</evidence>
<dbReference type="PANTHER" id="PTHR43741">
    <property type="entry name" value="FMN-DEPENDENT NADH-AZOREDUCTASE 1"/>
    <property type="match status" value="1"/>
</dbReference>
<organism evidence="2 3">
    <name type="scientific">Planococcus maitriensis</name>
    <dbReference type="NCBI Taxonomy" id="221799"/>
    <lineage>
        <taxon>Bacteria</taxon>
        <taxon>Bacillati</taxon>
        <taxon>Bacillota</taxon>
        <taxon>Bacilli</taxon>
        <taxon>Bacillales</taxon>
        <taxon>Caryophanaceae</taxon>
        <taxon>Planococcus</taxon>
    </lineage>
</organism>
<dbReference type="InterPro" id="IPR029039">
    <property type="entry name" value="Flavoprotein-like_sf"/>
</dbReference>
<dbReference type="Gene3D" id="3.40.50.360">
    <property type="match status" value="1"/>
</dbReference>
<accession>A0A365K3U5</accession>
<protein>
    <recommendedName>
        <fullName evidence="1">NADPH-dependent FMN reductase-like domain-containing protein</fullName>
    </recommendedName>
</protein>
<dbReference type="Proteomes" id="UP000251869">
    <property type="component" value="Unassembled WGS sequence"/>
</dbReference>
<dbReference type="InterPro" id="IPR005025">
    <property type="entry name" value="FMN_Rdtase-like_dom"/>
</dbReference>
<proteinExistence type="predicted"/>
<dbReference type="PANTHER" id="PTHR43741:SF4">
    <property type="entry name" value="FMN-DEPENDENT NADH:QUINONE OXIDOREDUCTASE"/>
    <property type="match status" value="1"/>
</dbReference>
<name>A0A365K3U5_9BACL</name>
<evidence type="ECO:0000259" key="1">
    <source>
        <dbReference type="Pfam" id="PF03358"/>
    </source>
</evidence>
<dbReference type="InterPro" id="IPR050104">
    <property type="entry name" value="FMN-dep_NADH:Q_OxRdtase_AzoR1"/>
</dbReference>
<feature type="domain" description="NADPH-dependent FMN reductase-like" evidence="1">
    <location>
        <begin position="3"/>
        <end position="156"/>
    </location>
</feature>
<dbReference type="OrthoDB" id="9790975at2"/>
<dbReference type="AlphaFoldDB" id="A0A365K3U5"/>
<evidence type="ECO:0000313" key="2">
    <source>
        <dbReference type="EMBL" id="RAZ67284.1"/>
    </source>
</evidence>